<dbReference type="Gene3D" id="3.90.230.10">
    <property type="entry name" value="Creatinase/methionine aminopeptidase superfamily"/>
    <property type="match status" value="1"/>
</dbReference>
<evidence type="ECO:0000256" key="1">
    <source>
        <dbReference type="ARBA" id="ARBA00001424"/>
    </source>
</evidence>
<dbReference type="GO" id="GO:0004177">
    <property type="term" value="F:aminopeptidase activity"/>
    <property type="evidence" value="ECO:0007669"/>
    <property type="project" value="UniProtKB-KW"/>
</dbReference>
<gene>
    <name evidence="12" type="ORF">LZC95_17645</name>
</gene>
<dbReference type="SUPFAM" id="SSF55920">
    <property type="entry name" value="Creatinase/aminopeptidase"/>
    <property type="match status" value="1"/>
</dbReference>
<evidence type="ECO:0000256" key="8">
    <source>
        <dbReference type="ARBA" id="ARBA00023049"/>
    </source>
</evidence>
<evidence type="ECO:0000313" key="12">
    <source>
        <dbReference type="EMBL" id="WXA98643.1"/>
    </source>
</evidence>
<evidence type="ECO:0000256" key="6">
    <source>
        <dbReference type="ARBA" id="ARBA00022723"/>
    </source>
</evidence>
<reference evidence="12 13" key="1">
    <citation type="submission" date="2021-12" db="EMBL/GenBank/DDBJ databases">
        <title>Discovery of the Pendulisporaceae a myxobacterial family with distinct sporulation behavior and unique specialized metabolism.</title>
        <authorList>
            <person name="Garcia R."/>
            <person name="Popoff A."/>
            <person name="Bader C.D."/>
            <person name="Loehr J."/>
            <person name="Walesch S."/>
            <person name="Walt C."/>
            <person name="Boldt J."/>
            <person name="Bunk B."/>
            <person name="Haeckl F.J.F.P.J."/>
            <person name="Gunesch A.P."/>
            <person name="Birkelbach J."/>
            <person name="Nuebel U."/>
            <person name="Pietschmann T."/>
            <person name="Bach T."/>
            <person name="Mueller R."/>
        </authorList>
    </citation>
    <scope>NUCLEOTIDE SEQUENCE [LARGE SCALE GENOMIC DNA]</scope>
    <source>
        <strain evidence="12 13">MSr12523</strain>
    </source>
</reference>
<evidence type="ECO:0000256" key="9">
    <source>
        <dbReference type="ARBA" id="ARBA00023211"/>
    </source>
</evidence>
<evidence type="ECO:0000256" key="5">
    <source>
        <dbReference type="ARBA" id="ARBA00022670"/>
    </source>
</evidence>
<dbReference type="Pfam" id="PF05195">
    <property type="entry name" value="AMP_N"/>
    <property type="match status" value="1"/>
</dbReference>
<evidence type="ECO:0000259" key="11">
    <source>
        <dbReference type="SMART" id="SM01011"/>
    </source>
</evidence>
<keyword evidence="5" id="KW-0645">Protease</keyword>
<keyword evidence="7" id="KW-0378">Hydrolase</keyword>
<dbReference type="PANTHER" id="PTHR43226">
    <property type="entry name" value="XAA-PRO AMINOPEPTIDASE 3"/>
    <property type="match status" value="1"/>
</dbReference>
<organism evidence="12 13">
    <name type="scientific">Pendulispora brunnea</name>
    <dbReference type="NCBI Taxonomy" id="2905690"/>
    <lineage>
        <taxon>Bacteria</taxon>
        <taxon>Pseudomonadati</taxon>
        <taxon>Myxococcota</taxon>
        <taxon>Myxococcia</taxon>
        <taxon>Myxococcales</taxon>
        <taxon>Sorangiineae</taxon>
        <taxon>Pendulisporaceae</taxon>
        <taxon>Pendulispora</taxon>
    </lineage>
</organism>
<dbReference type="InterPro" id="IPR029149">
    <property type="entry name" value="Creatin/AminoP/Spt16_N"/>
</dbReference>
<feature type="domain" description="Aminopeptidase P N-terminal" evidence="11">
    <location>
        <begin position="1"/>
        <end position="136"/>
    </location>
</feature>
<dbReference type="Gene3D" id="3.40.350.10">
    <property type="entry name" value="Creatinase/prolidase N-terminal domain"/>
    <property type="match status" value="1"/>
</dbReference>
<dbReference type="SUPFAM" id="SSF53092">
    <property type="entry name" value="Creatinase/prolidase N-terminal domain"/>
    <property type="match status" value="1"/>
</dbReference>
<dbReference type="Proteomes" id="UP001379533">
    <property type="component" value="Chromosome"/>
</dbReference>
<evidence type="ECO:0000256" key="2">
    <source>
        <dbReference type="ARBA" id="ARBA00001936"/>
    </source>
</evidence>
<comment type="similarity">
    <text evidence="3 10">Belongs to the peptidase M24B family.</text>
</comment>
<dbReference type="InterPro" id="IPR007865">
    <property type="entry name" value="Aminopep_P_N"/>
</dbReference>
<dbReference type="InterPro" id="IPR001131">
    <property type="entry name" value="Peptidase_M24B_aminopep-P_CS"/>
</dbReference>
<evidence type="ECO:0000256" key="3">
    <source>
        <dbReference type="ARBA" id="ARBA00008766"/>
    </source>
</evidence>
<protein>
    <recommendedName>
        <fullName evidence="4">Xaa-Pro aminopeptidase</fullName>
        <ecNumber evidence="4">3.4.11.9</ecNumber>
    </recommendedName>
</protein>
<dbReference type="SMART" id="SM01011">
    <property type="entry name" value="AMP_N"/>
    <property type="match status" value="1"/>
</dbReference>
<evidence type="ECO:0000313" key="13">
    <source>
        <dbReference type="Proteomes" id="UP001379533"/>
    </source>
</evidence>
<dbReference type="RefSeq" id="WP_394849257.1">
    <property type="nucleotide sequence ID" value="NZ_CP089982.1"/>
</dbReference>
<keyword evidence="6 10" id="KW-0479">Metal-binding</keyword>
<comment type="cofactor">
    <cofactor evidence="2">
        <name>Mn(2+)</name>
        <dbReference type="ChEBI" id="CHEBI:29035"/>
    </cofactor>
</comment>
<dbReference type="InterPro" id="IPR000994">
    <property type="entry name" value="Pept_M24"/>
</dbReference>
<dbReference type="InterPro" id="IPR036005">
    <property type="entry name" value="Creatinase/aminopeptidase-like"/>
</dbReference>
<sequence>MRENFRRRREDLFDRMTQERGEDAVAVVPAGQPQLRNNDTEHPFRQDSDFYYLTGFDEPDAVLVMATRERKTTMFVRPRDPERETWDGPRAGVEGAKSDYGADEAFPLAELDAHLIKLFQNQHRLYYRLGRNRTLDGRIFAAIERGMMRGRSPFYFPSEIVDLASLLHEQRLVKSEDDLASMRKALAITGEAHVKAMATARPGMNEAEIEGVLLETFRRRGAKRVAYQSIVGSGHNAAILHYVANDRVMQEGELLLIDAGCEYEYFASDVTRTFPISGTFSREQRAIYEVVLEAQLEAISACRVGATVDDVHKKSVAGITRGLVKLGLLSGEPEKLIEEEKHKPFFMHRTSHWLGMDVHDVGSYFVGGKPRPLAPGMVLTVEPGIYLSKDFANVGPEWRSIGVRIEDDILVTENGPVVLSEAIPKMPEDVERVCRG</sequence>
<keyword evidence="12" id="KW-0031">Aminopeptidase</keyword>
<dbReference type="EMBL" id="CP089982">
    <property type="protein sequence ID" value="WXA98643.1"/>
    <property type="molecule type" value="Genomic_DNA"/>
</dbReference>
<evidence type="ECO:0000256" key="7">
    <source>
        <dbReference type="ARBA" id="ARBA00022801"/>
    </source>
</evidence>
<dbReference type="Pfam" id="PF00557">
    <property type="entry name" value="Peptidase_M24"/>
    <property type="match status" value="1"/>
</dbReference>
<dbReference type="PROSITE" id="PS00491">
    <property type="entry name" value="PROLINE_PEPTIDASE"/>
    <property type="match status" value="1"/>
</dbReference>
<dbReference type="EC" id="3.4.11.9" evidence="4"/>
<evidence type="ECO:0000256" key="10">
    <source>
        <dbReference type="RuleBase" id="RU000590"/>
    </source>
</evidence>
<accession>A0ABZ2KJ05</accession>
<dbReference type="PANTHER" id="PTHR43226:SF4">
    <property type="entry name" value="XAA-PRO AMINOPEPTIDASE 3"/>
    <property type="match status" value="1"/>
</dbReference>
<dbReference type="InterPro" id="IPR052433">
    <property type="entry name" value="X-Pro_dipept-like"/>
</dbReference>
<dbReference type="CDD" id="cd01087">
    <property type="entry name" value="Prolidase"/>
    <property type="match status" value="1"/>
</dbReference>
<proteinExistence type="inferred from homology"/>
<comment type="catalytic activity">
    <reaction evidence="1">
        <text>Release of any N-terminal amino acid, including proline, that is linked to proline, even from a dipeptide or tripeptide.</text>
        <dbReference type="EC" id="3.4.11.9"/>
    </reaction>
</comment>
<name>A0ABZ2KJ05_9BACT</name>
<evidence type="ECO:0000256" key="4">
    <source>
        <dbReference type="ARBA" id="ARBA00012574"/>
    </source>
</evidence>
<keyword evidence="13" id="KW-1185">Reference proteome</keyword>
<keyword evidence="9" id="KW-0464">Manganese</keyword>
<keyword evidence="8" id="KW-0482">Metalloprotease</keyword>